<dbReference type="Proteomes" id="UP000092460">
    <property type="component" value="Unassembled WGS sequence"/>
</dbReference>
<sequence>MVRNLFSYPFNSIELPSTELLFSLQALKIVIYNEVERKSRQLFETRLQVCGKVFTLNILHHNCRSKNFCSRSLYTGNASKINPWRVFAIRLCYIKMCKKTSYFVPPSIRAEEGLRIAVDKRSNRFMSLKVVALLSAEIENPKLGTVQQGRRPDSHKPDFVTGPIQQSNKRRTNNVRPTLPSGETNNIKHTSPSFILLNSWGFQYLFKHKSNLTVKRANVNCFQISSTVRTICL</sequence>
<dbReference type="VEuPathDB" id="VectorBase:GPPI039030"/>
<accession>A0A1B0BS97</accession>
<name>A0A1B0BS97_9MUSC</name>
<dbReference type="AlphaFoldDB" id="A0A1B0BS97"/>
<organism evidence="2 3">
    <name type="scientific">Glossina palpalis gambiensis</name>
    <dbReference type="NCBI Taxonomy" id="67801"/>
    <lineage>
        <taxon>Eukaryota</taxon>
        <taxon>Metazoa</taxon>
        <taxon>Ecdysozoa</taxon>
        <taxon>Arthropoda</taxon>
        <taxon>Hexapoda</taxon>
        <taxon>Insecta</taxon>
        <taxon>Pterygota</taxon>
        <taxon>Neoptera</taxon>
        <taxon>Endopterygota</taxon>
        <taxon>Diptera</taxon>
        <taxon>Brachycera</taxon>
        <taxon>Muscomorpha</taxon>
        <taxon>Hippoboscoidea</taxon>
        <taxon>Glossinidae</taxon>
        <taxon>Glossina</taxon>
    </lineage>
</organism>
<keyword evidence="3" id="KW-1185">Reference proteome</keyword>
<proteinExistence type="predicted"/>
<evidence type="ECO:0000313" key="2">
    <source>
        <dbReference type="EnsemblMetazoa" id="GPPI039030-PA"/>
    </source>
</evidence>
<protein>
    <submittedName>
        <fullName evidence="2">Uncharacterized protein</fullName>
    </submittedName>
</protein>
<evidence type="ECO:0000256" key="1">
    <source>
        <dbReference type="SAM" id="MobiDB-lite"/>
    </source>
</evidence>
<dbReference type="EnsemblMetazoa" id="GPPI039030-RA">
    <property type="protein sequence ID" value="GPPI039030-PA"/>
    <property type="gene ID" value="GPPI039030"/>
</dbReference>
<evidence type="ECO:0000313" key="3">
    <source>
        <dbReference type="Proteomes" id="UP000092460"/>
    </source>
</evidence>
<dbReference type="EMBL" id="JXJN01019593">
    <property type="status" value="NOT_ANNOTATED_CDS"/>
    <property type="molecule type" value="Genomic_DNA"/>
</dbReference>
<reference evidence="3" key="1">
    <citation type="submission" date="2015-01" db="EMBL/GenBank/DDBJ databases">
        <authorList>
            <person name="Aksoy S."/>
            <person name="Warren W."/>
            <person name="Wilson R.K."/>
        </authorList>
    </citation>
    <scope>NUCLEOTIDE SEQUENCE [LARGE SCALE GENOMIC DNA]</scope>
    <source>
        <strain evidence="3">IAEA</strain>
    </source>
</reference>
<reference evidence="2" key="2">
    <citation type="submission" date="2020-05" db="UniProtKB">
        <authorList>
            <consortium name="EnsemblMetazoa"/>
        </authorList>
    </citation>
    <scope>IDENTIFICATION</scope>
    <source>
        <strain evidence="2">IAEA</strain>
    </source>
</reference>
<feature type="region of interest" description="Disordered" evidence="1">
    <location>
        <begin position="145"/>
        <end position="185"/>
    </location>
</feature>